<evidence type="ECO:0000256" key="2">
    <source>
        <dbReference type="ARBA" id="ARBA00022857"/>
    </source>
</evidence>
<feature type="domain" description="NmrA-like" evidence="4">
    <location>
        <begin position="7"/>
        <end position="265"/>
    </location>
</feature>
<dbReference type="PANTHER" id="PTHR42748:SF30">
    <property type="entry name" value="NMRA-LIKE DOMAIN-CONTAINING PROTEIN"/>
    <property type="match status" value="1"/>
</dbReference>
<evidence type="ECO:0000259" key="4">
    <source>
        <dbReference type="Pfam" id="PF05368"/>
    </source>
</evidence>
<dbReference type="SUPFAM" id="SSF51735">
    <property type="entry name" value="NAD(P)-binding Rossmann-fold domains"/>
    <property type="match status" value="1"/>
</dbReference>
<keyword evidence="3" id="KW-0560">Oxidoreductase</keyword>
<dbReference type="InterPro" id="IPR008030">
    <property type="entry name" value="NmrA-like"/>
</dbReference>
<keyword evidence="2" id="KW-0521">NADP</keyword>
<dbReference type="Gene3D" id="3.90.25.10">
    <property type="entry name" value="UDP-galactose 4-epimerase, domain 1"/>
    <property type="match status" value="1"/>
</dbReference>
<dbReference type="EMBL" id="VCAU01000020">
    <property type="protein sequence ID" value="KAF9891229.1"/>
    <property type="molecule type" value="Genomic_DNA"/>
</dbReference>
<dbReference type="Pfam" id="PF05368">
    <property type="entry name" value="NmrA"/>
    <property type="match status" value="1"/>
</dbReference>
<dbReference type="GO" id="GO:0005634">
    <property type="term" value="C:nucleus"/>
    <property type="evidence" value="ECO:0007669"/>
    <property type="project" value="TreeGrafter"/>
</dbReference>
<reference evidence="5" key="2">
    <citation type="submission" date="2020-02" db="EMBL/GenBank/DDBJ databases">
        <authorList>
            <person name="Gilchrist C.L.M."/>
            <person name="Chooi Y.-H."/>
        </authorList>
    </citation>
    <scope>NUCLEOTIDE SEQUENCE</scope>
    <source>
        <strain evidence="5">MST-FP2251</strain>
    </source>
</reference>
<comment type="similarity">
    <text evidence="1">Belongs to the NmrA-type oxidoreductase family.</text>
</comment>
<evidence type="ECO:0000256" key="1">
    <source>
        <dbReference type="ARBA" id="ARBA00006328"/>
    </source>
</evidence>
<evidence type="ECO:0000256" key="3">
    <source>
        <dbReference type="ARBA" id="ARBA00023002"/>
    </source>
</evidence>
<dbReference type="Proteomes" id="UP001194746">
    <property type="component" value="Unassembled WGS sequence"/>
</dbReference>
<dbReference type="GO" id="GO:0016491">
    <property type="term" value="F:oxidoreductase activity"/>
    <property type="evidence" value="ECO:0007669"/>
    <property type="project" value="UniProtKB-KW"/>
</dbReference>
<dbReference type="InterPro" id="IPR051164">
    <property type="entry name" value="NmrA-like_oxidored"/>
</dbReference>
<comment type="caution">
    <text evidence="5">The sequence shown here is derived from an EMBL/GenBank/DDBJ whole genome shotgun (WGS) entry which is preliminary data.</text>
</comment>
<sequence length="335" mass="36354">MTHSNANQIAVVGGTGNLGSSVAISLHKNPSFQVRVLSRDANGPKAKRLSDLGITVMTANNWNPASLQRAFEGCWGVFINIDSDNPDEQWKAGKTPTELDMGQIALDCAVKAGVKHIVHASLPHASKLTNGAVPLISFDDKARVSQYMMGLAGAKKLETATVVNAGWFLENAFDPKYVQSFGGFAKQVDAEGFLTWKTPPMGNEPESVPWLAVADDYGDIVHGVFLEPERWDGKYVDAVSESQGFADLTATFQEVTGKKARFVPVLKGNLSAGNATKTKEVNGLFDLMHALDGCFFEGRATDHEASIVLKQRACEATRRSERLLSTEGFFRKYAL</sequence>
<dbReference type="AlphaFoldDB" id="A0AAD4CR86"/>
<dbReference type="PANTHER" id="PTHR42748">
    <property type="entry name" value="NITROGEN METABOLITE REPRESSION PROTEIN NMRA FAMILY MEMBER"/>
    <property type="match status" value="1"/>
</dbReference>
<evidence type="ECO:0000313" key="6">
    <source>
        <dbReference type="Proteomes" id="UP001194746"/>
    </source>
</evidence>
<organism evidence="5 6">
    <name type="scientific">Aspergillus nanangensis</name>
    <dbReference type="NCBI Taxonomy" id="2582783"/>
    <lineage>
        <taxon>Eukaryota</taxon>
        <taxon>Fungi</taxon>
        <taxon>Dikarya</taxon>
        <taxon>Ascomycota</taxon>
        <taxon>Pezizomycotina</taxon>
        <taxon>Eurotiomycetes</taxon>
        <taxon>Eurotiomycetidae</taxon>
        <taxon>Eurotiales</taxon>
        <taxon>Aspergillaceae</taxon>
        <taxon>Aspergillus</taxon>
        <taxon>Aspergillus subgen. Circumdati</taxon>
    </lineage>
</organism>
<evidence type="ECO:0000313" key="5">
    <source>
        <dbReference type="EMBL" id="KAF9891229.1"/>
    </source>
</evidence>
<proteinExistence type="inferred from homology"/>
<dbReference type="InterPro" id="IPR036291">
    <property type="entry name" value="NAD(P)-bd_dom_sf"/>
</dbReference>
<reference evidence="5" key="1">
    <citation type="journal article" date="2019" name="Beilstein J. Org. Chem.">
        <title>Nanangenines: drimane sesquiterpenoids as the dominant metabolite cohort of a novel Australian fungus, Aspergillus nanangensis.</title>
        <authorList>
            <person name="Lacey H.J."/>
            <person name="Gilchrist C.L.M."/>
            <person name="Crombie A."/>
            <person name="Kalaitzis J.A."/>
            <person name="Vuong D."/>
            <person name="Rutledge P.J."/>
            <person name="Turner P."/>
            <person name="Pitt J.I."/>
            <person name="Lacey E."/>
            <person name="Chooi Y.H."/>
            <person name="Piggott A.M."/>
        </authorList>
    </citation>
    <scope>NUCLEOTIDE SEQUENCE</scope>
    <source>
        <strain evidence="5">MST-FP2251</strain>
    </source>
</reference>
<dbReference type="CDD" id="cd05251">
    <property type="entry name" value="NmrA_like_SDR_a"/>
    <property type="match status" value="1"/>
</dbReference>
<accession>A0AAD4CR86</accession>
<dbReference type="Gene3D" id="3.40.50.720">
    <property type="entry name" value="NAD(P)-binding Rossmann-like Domain"/>
    <property type="match status" value="1"/>
</dbReference>
<protein>
    <recommendedName>
        <fullName evidence="4">NmrA-like domain-containing protein</fullName>
    </recommendedName>
</protein>
<name>A0AAD4CR86_ASPNN</name>
<keyword evidence="6" id="KW-1185">Reference proteome</keyword>
<gene>
    <name evidence="5" type="ORF">FE257_004793</name>
</gene>